<comment type="caution">
    <text evidence="1">The sequence shown here is derived from an EMBL/GenBank/DDBJ whole genome shotgun (WGS) entry which is preliminary data.</text>
</comment>
<accession>A0ACB5SDT8</accession>
<protein>
    <submittedName>
        <fullName evidence="1">Uncharacterized protein</fullName>
    </submittedName>
</protein>
<dbReference type="EMBL" id="BSXG01000291">
    <property type="protein sequence ID" value="GME36359.1"/>
    <property type="molecule type" value="Genomic_DNA"/>
</dbReference>
<sequence length="87" mass="9668">MDRGDPDALLILKRGLATCAAALWMMTLAPFTPTLTEAFDSAVVAFTQRLGPVHPTLLVLRLEYAFHSYCFSAWRAPSPTTWWQPAS</sequence>
<evidence type="ECO:0000313" key="2">
    <source>
        <dbReference type="Proteomes" id="UP001165186"/>
    </source>
</evidence>
<evidence type="ECO:0000313" key="1">
    <source>
        <dbReference type="EMBL" id="GME36359.1"/>
    </source>
</evidence>
<proteinExistence type="predicted"/>
<keyword evidence="2" id="KW-1185">Reference proteome</keyword>
<organism evidence="1 2">
    <name type="scientific">Neofusicoccum parvum</name>
    <dbReference type="NCBI Taxonomy" id="310453"/>
    <lineage>
        <taxon>Eukaryota</taxon>
        <taxon>Fungi</taxon>
        <taxon>Dikarya</taxon>
        <taxon>Ascomycota</taxon>
        <taxon>Pezizomycotina</taxon>
        <taxon>Dothideomycetes</taxon>
        <taxon>Dothideomycetes incertae sedis</taxon>
        <taxon>Botryosphaeriales</taxon>
        <taxon>Botryosphaeriaceae</taxon>
        <taxon>Neofusicoccum</taxon>
    </lineage>
</organism>
<dbReference type="Proteomes" id="UP001165186">
    <property type="component" value="Unassembled WGS sequence"/>
</dbReference>
<reference evidence="1" key="1">
    <citation type="submission" date="2024-09" db="EMBL/GenBank/DDBJ databases">
        <title>Draft Genome Sequences of Neofusicoccum parvum.</title>
        <authorList>
            <person name="Ashida A."/>
            <person name="Camagna M."/>
            <person name="Tanaka A."/>
            <person name="Takemoto D."/>
        </authorList>
    </citation>
    <scope>NUCLEOTIDE SEQUENCE</scope>
    <source>
        <strain evidence="1">PPO83</strain>
    </source>
</reference>
<name>A0ACB5SDT8_9PEZI</name>
<gene>
    <name evidence="1" type="primary">g6685</name>
    <name evidence="1" type="ORF">NpPPO83_00006685</name>
</gene>